<sequence>MTVSLYPVTFHSLCSYGTFRYRVSSCARFQHHRAGERFARTRRVRMPAAATQHDLLLWPARSSNLDATLISAHRDSVGSARHSRRLRDRNPKTHRAYFVVQQRSFTALHLFSQTMLHLLPGAPSFIDSLRPRHCYAQRRASFICVAATPGV</sequence>
<dbReference type="EMBL" id="KZ084092">
    <property type="protein sequence ID" value="OSD05545.1"/>
    <property type="molecule type" value="Genomic_DNA"/>
</dbReference>
<dbReference type="Proteomes" id="UP000193067">
    <property type="component" value="Unassembled WGS sequence"/>
</dbReference>
<gene>
    <name evidence="1" type="ORF">PYCCODRAFT_1432074</name>
</gene>
<evidence type="ECO:0000313" key="2">
    <source>
        <dbReference type="Proteomes" id="UP000193067"/>
    </source>
</evidence>
<dbReference type="AlphaFoldDB" id="A0A1Y2IWN0"/>
<accession>A0A1Y2IWN0</accession>
<protein>
    <submittedName>
        <fullName evidence="1">Uncharacterized protein</fullName>
    </submittedName>
</protein>
<evidence type="ECO:0000313" key="1">
    <source>
        <dbReference type="EMBL" id="OSD05545.1"/>
    </source>
</evidence>
<reference evidence="1 2" key="1">
    <citation type="journal article" date="2015" name="Biotechnol. Biofuels">
        <title>Enhanced degradation of softwood versus hardwood by the white-rot fungus Pycnoporus coccineus.</title>
        <authorList>
            <person name="Couturier M."/>
            <person name="Navarro D."/>
            <person name="Chevret D."/>
            <person name="Henrissat B."/>
            <person name="Piumi F."/>
            <person name="Ruiz-Duenas F.J."/>
            <person name="Martinez A.T."/>
            <person name="Grigoriev I.V."/>
            <person name="Riley R."/>
            <person name="Lipzen A."/>
            <person name="Berrin J.G."/>
            <person name="Master E.R."/>
            <person name="Rosso M.N."/>
        </authorList>
    </citation>
    <scope>NUCLEOTIDE SEQUENCE [LARGE SCALE GENOMIC DNA]</scope>
    <source>
        <strain evidence="1 2">BRFM310</strain>
    </source>
</reference>
<keyword evidence="2" id="KW-1185">Reference proteome</keyword>
<proteinExistence type="predicted"/>
<organism evidence="1 2">
    <name type="scientific">Trametes coccinea (strain BRFM310)</name>
    <name type="common">Pycnoporus coccineus</name>
    <dbReference type="NCBI Taxonomy" id="1353009"/>
    <lineage>
        <taxon>Eukaryota</taxon>
        <taxon>Fungi</taxon>
        <taxon>Dikarya</taxon>
        <taxon>Basidiomycota</taxon>
        <taxon>Agaricomycotina</taxon>
        <taxon>Agaricomycetes</taxon>
        <taxon>Polyporales</taxon>
        <taxon>Polyporaceae</taxon>
        <taxon>Trametes</taxon>
    </lineage>
</organism>
<name>A0A1Y2IWN0_TRAC3</name>